<accession>A0A928Z3K4</accession>
<sequence>MFATTKKFVIIPAMIGFAAAVAAISPAMAETTESMEPMETAAANCLPLELEKTGTCIPLPSVSIRRTATTTSAVNSESESESLDTADMPTEPTMSQAESPMLDAEQPTALSSIEALNTPEALSQLPMLPAITGNIAQEVPEDAALFAQDINADGQDVALND</sequence>
<organism evidence="3 4">
    <name type="scientific">Romeriopsis navalis LEGE 11480</name>
    <dbReference type="NCBI Taxonomy" id="2777977"/>
    <lineage>
        <taxon>Bacteria</taxon>
        <taxon>Bacillati</taxon>
        <taxon>Cyanobacteriota</taxon>
        <taxon>Cyanophyceae</taxon>
        <taxon>Leptolyngbyales</taxon>
        <taxon>Leptolyngbyaceae</taxon>
        <taxon>Romeriopsis</taxon>
        <taxon>Romeriopsis navalis</taxon>
    </lineage>
</organism>
<protein>
    <recommendedName>
        <fullName evidence="5">Secreted protein</fullName>
    </recommendedName>
</protein>
<dbReference type="EMBL" id="JADEXQ010000015">
    <property type="protein sequence ID" value="MBE9029390.1"/>
    <property type="molecule type" value="Genomic_DNA"/>
</dbReference>
<name>A0A928Z3K4_9CYAN</name>
<gene>
    <name evidence="3" type="ORF">IQ266_06385</name>
</gene>
<evidence type="ECO:0000313" key="4">
    <source>
        <dbReference type="Proteomes" id="UP000625316"/>
    </source>
</evidence>
<feature type="signal peptide" evidence="2">
    <location>
        <begin position="1"/>
        <end position="29"/>
    </location>
</feature>
<proteinExistence type="predicted"/>
<feature type="chain" id="PRO_5036804629" description="Secreted protein" evidence="2">
    <location>
        <begin position="30"/>
        <end position="161"/>
    </location>
</feature>
<comment type="caution">
    <text evidence="3">The sequence shown here is derived from an EMBL/GenBank/DDBJ whole genome shotgun (WGS) entry which is preliminary data.</text>
</comment>
<evidence type="ECO:0008006" key="5">
    <source>
        <dbReference type="Google" id="ProtNLM"/>
    </source>
</evidence>
<feature type="region of interest" description="Disordered" evidence="1">
    <location>
        <begin position="68"/>
        <end position="107"/>
    </location>
</feature>
<keyword evidence="2" id="KW-0732">Signal</keyword>
<evidence type="ECO:0000256" key="1">
    <source>
        <dbReference type="SAM" id="MobiDB-lite"/>
    </source>
</evidence>
<dbReference type="RefSeq" id="WP_264324209.1">
    <property type="nucleotide sequence ID" value="NZ_JADEXQ010000015.1"/>
</dbReference>
<dbReference type="Proteomes" id="UP000625316">
    <property type="component" value="Unassembled WGS sequence"/>
</dbReference>
<evidence type="ECO:0000256" key="2">
    <source>
        <dbReference type="SAM" id="SignalP"/>
    </source>
</evidence>
<dbReference type="AlphaFoldDB" id="A0A928Z3K4"/>
<feature type="compositionally biased region" description="Polar residues" evidence="1">
    <location>
        <begin position="68"/>
        <end position="77"/>
    </location>
</feature>
<keyword evidence="4" id="KW-1185">Reference proteome</keyword>
<evidence type="ECO:0000313" key="3">
    <source>
        <dbReference type="EMBL" id="MBE9029390.1"/>
    </source>
</evidence>
<reference evidence="3" key="1">
    <citation type="submission" date="2020-10" db="EMBL/GenBank/DDBJ databases">
        <authorList>
            <person name="Castelo-Branco R."/>
            <person name="Eusebio N."/>
            <person name="Adriana R."/>
            <person name="Vieira A."/>
            <person name="Brugerolle De Fraissinette N."/>
            <person name="Rezende De Castro R."/>
            <person name="Schneider M.P."/>
            <person name="Vasconcelos V."/>
            <person name="Leao P.N."/>
        </authorList>
    </citation>
    <scope>NUCLEOTIDE SEQUENCE</scope>
    <source>
        <strain evidence="3">LEGE 11480</strain>
    </source>
</reference>